<evidence type="ECO:0000313" key="2">
    <source>
        <dbReference type="Proteomes" id="UP001199642"/>
    </source>
</evidence>
<evidence type="ECO:0000313" key="1">
    <source>
        <dbReference type="EMBL" id="UGS27771.1"/>
    </source>
</evidence>
<proteinExistence type="predicted"/>
<accession>A0ABY3RV73</accession>
<name>A0ABY3RV73_9MICO</name>
<sequence>MTVTLNEKALAHARGLLRRGEVTDDTRDDWSEHAPSAEDGNEFIDREGMAQYALWFLGEDTDETEGTKGRHLFPYGDFRTLHRCAVISGESRAGQYDHEEIRKALKELLTAIDEKTGRED</sequence>
<dbReference type="Proteomes" id="UP001199642">
    <property type="component" value="Chromosome"/>
</dbReference>
<gene>
    <name evidence="1" type="ORF">K8F61_06235</name>
</gene>
<keyword evidence="2" id="KW-1185">Reference proteome</keyword>
<dbReference type="RefSeq" id="WP_219087098.1">
    <property type="nucleotide sequence ID" value="NZ_CP082781.1"/>
</dbReference>
<reference evidence="1 2" key="1">
    <citation type="submission" date="2023-01" db="EMBL/GenBank/DDBJ databases">
        <title>Characterization of estradiol degrading bacteria Microbacterium sp. MZT7 and reveal degrading genes through genome analysis.</title>
        <authorList>
            <person name="Hao P."/>
            <person name="Gao Y."/>
        </authorList>
    </citation>
    <scope>NUCLEOTIDE SEQUENCE [LARGE SCALE GENOMIC DNA]</scope>
    <source>
        <strain evidence="1 2">MZT7</strain>
    </source>
</reference>
<protein>
    <submittedName>
        <fullName evidence="1">Uncharacterized protein</fullName>
    </submittedName>
</protein>
<organism evidence="1 2">
    <name type="scientific">Microbacterium resistens</name>
    <dbReference type="NCBI Taxonomy" id="156977"/>
    <lineage>
        <taxon>Bacteria</taxon>
        <taxon>Bacillati</taxon>
        <taxon>Actinomycetota</taxon>
        <taxon>Actinomycetes</taxon>
        <taxon>Micrococcales</taxon>
        <taxon>Microbacteriaceae</taxon>
        <taxon>Microbacterium</taxon>
    </lineage>
</organism>
<dbReference type="EMBL" id="CP082781">
    <property type="protein sequence ID" value="UGS27771.1"/>
    <property type="molecule type" value="Genomic_DNA"/>
</dbReference>